<proteinExistence type="predicted"/>
<organism evidence="3 4">
    <name type="scientific">Clostridium fessum</name>
    <dbReference type="NCBI Taxonomy" id="2126740"/>
    <lineage>
        <taxon>Bacteria</taxon>
        <taxon>Bacillati</taxon>
        <taxon>Bacillota</taxon>
        <taxon>Clostridia</taxon>
        <taxon>Eubacteriales</taxon>
        <taxon>Clostridiaceae</taxon>
        <taxon>Clostridium</taxon>
    </lineage>
</organism>
<name>A0A2T3FV34_9CLOT</name>
<feature type="region of interest" description="Disordered" evidence="1">
    <location>
        <begin position="1"/>
        <end position="24"/>
    </location>
</feature>
<feature type="domain" description="DUF7768" evidence="2">
    <location>
        <begin position="34"/>
        <end position="139"/>
    </location>
</feature>
<evidence type="ECO:0000256" key="1">
    <source>
        <dbReference type="SAM" id="MobiDB-lite"/>
    </source>
</evidence>
<dbReference type="AlphaFoldDB" id="A0A2T3FV34"/>
<dbReference type="EMBL" id="PYLO01000001">
    <property type="protein sequence ID" value="PST39109.1"/>
    <property type="molecule type" value="Genomic_DNA"/>
</dbReference>
<reference evidence="3 4" key="1">
    <citation type="submission" date="2018-03" db="EMBL/GenBank/DDBJ databases">
        <title>Lachnoclostridium SNUG30386 gen.nov., sp.nov., isolated from human faeces.</title>
        <authorList>
            <person name="Seo B."/>
            <person name="Jeon K."/>
            <person name="Ko G."/>
        </authorList>
    </citation>
    <scope>NUCLEOTIDE SEQUENCE [LARGE SCALE GENOMIC DNA]</scope>
    <source>
        <strain evidence="3 4">SNUG30386</strain>
    </source>
</reference>
<dbReference type="SUPFAM" id="SSF52309">
    <property type="entry name" value="N-(deoxy)ribosyltransferase-like"/>
    <property type="match status" value="1"/>
</dbReference>
<dbReference type="InterPro" id="IPR056670">
    <property type="entry name" value="DUF7768"/>
</dbReference>
<evidence type="ECO:0000259" key="2">
    <source>
        <dbReference type="Pfam" id="PF24963"/>
    </source>
</evidence>
<sequence>MKAERMNMANATAKIGGSKEARPPGGFPLASAPKKIFICSPYRPTANDPPCRKTQMEANIQRAKTACRILATMGVLPLAPHLYFTQFLKDEDAQERATGIRFGMEWLEAADEVWVFGETISEGMAAEIKRAHELKKPVCNLPEPGRMVELLLKRLSEQYHIPMEDKTKEQQEAAESEKDNGE</sequence>
<dbReference type="RefSeq" id="WP_107000258.1">
    <property type="nucleotide sequence ID" value="NZ_PYLO01000001.1"/>
</dbReference>
<dbReference type="Proteomes" id="UP000241048">
    <property type="component" value="Unassembled WGS sequence"/>
</dbReference>
<evidence type="ECO:0000313" key="4">
    <source>
        <dbReference type="Proteomes" id="UP000241048"/>
    </source>
</evidence>
<keyword evidence="4" id="KW-1185">Reference proteome</keyword>
<protein>
    <recommendedName>
        <fullName evidence="2">DUF7768 domain-containing protein</fullName>
    </recommendedName>
</protein>
<evidence type="ECO:0000313" key="3">
    <source>
        <dbReference type="EMBL" id="PST39109.1"/>
    </source>
</evidence>
<comment type="caution">
    <text evidence="3">The sequence shown here is derived from an EMBL/GenBank/DDBJ whole genome shotgun (WGS) entry which is preliminary data.</text>
</comment>
<feature type="region of interest" description="Disordered" evidence="1">
    <location>
        <begin position="161"/>
        <end position="182"/>
    </location>
</feature>
<dbReference type="Gene3D" id="3.40.50.10400">
    <property type="entry name" value="Hypothetical protein PA1492"/>
    <property type="match status" value="1"/>
</dbReference>
<gene>
    <name evidence="3" type="ORF">C7U56_04130</name>
</gene>
<dbReference type="Pfam" id="PF24963">
    <property type="entry name" value="DUF7768"/>
    <property type="match status" value="1"/>
</dbReference>
<accession>A0A2T3FV34</accession>